<accession>A0AAD8Y216</accession>
<organism evidence="2 3">
    <name type="scientific">Skeletonema marinoi</name>
    <dbReference type="NCBI Taxonomy" id="267567"/>
    <lineage>
        <taxon>Eukaryota</taxon>
        <taxon>Sar</taxon>
        <taxon>Stramenopiles</taxon>
        <taxon>Ochrophyta</taxon>
        <taxon>Bacillariophyta</taxon>
        <taxon>Coscinodiscophyceae</taxon>
        <taxon>Thalassiosirophycidae</taxon>
        <taxon>Thalassiosirales</taxon>
        <taxon>Skeletonemataceae</taxon>
        <taxon>Skeletonema</taxon>
        <taxon>Skeletonema marinoi-dohrnii complex</taxon>
    </lineage>
</organism>
<dbReference type="SUPFAM" id="SSF81901">
    <property type="entry name" value="HCP-like"/>
    <property type="match status" value="1"/>
</dbReference>
<dbReference type="AlphaFoldDB" id="A0AAD8Y216"/>
<keyword evidence="1" id="KW-0732">Signal</keyword>
<reference evidence="2" key="1">
    <citation type="submission" date="2023-06" db="EMBL/GenBank/DDBJ databases">
        <title>Survivors Of The Sea: Transcriptome response of Skeletonema marinoi to long-term dormancy.</title>
        <authorList>
            <person name="Pinder M.I.M."/>
            <person name="Kourtchenko O."/>
            <person name="Robertson E.K."/>
            <person name="Larsson T."/>
            <person name="Maumus F."/>
            <person name="Osuna-Cruz C.M."/>
            <person name="Vancaester E."/>
            <person name="Stenow R."/>
            <person name="Vandepoele K."/>
            <person name="Ploug H."/>
            <person name="Bruchert V."/>
            <person name="Godhe A."/>
            <person name="Topel M."/>
        </authorList>
    </citation>
    <scope>NUCLEOTIDE SEQUENCE</scope>
    <source>
        <strain evidence="2">R05AC</strain>
    </source>
</reference>
<gene>
    <name evidence="2" type="ORF">QTG54_011687</name>
</gene>
<evidence type="ECO:0000256" key="1">
    <source>
        <dbReference type="SAM" id="SignalP"/>
    </source>
</evidence>
<dbReference type="Proteomes" id="UP001224775">
    <property type="component" value="Unassembled WGS sequence"/>
</dbReference>
<dbReference type="InterPro" id="IPR011990">
    <property type="entry name" value="TPR-like_helical_dom_sf"/>
</dbReference>
<protein>
    <recommendedName>
        <fullName evidence="4">RING-type domain-containing protein</fullName>
    </recommendedName>
</protein>
<dbReference type="EMBL" id="JATAAI010000025">
    <property type="protein sequence ID" value="KAK1737401.1"/>
    <property type="molecule type" value="Genomic_DNA"/>
</dbReference>
<keyword evidence="3" id="KW-1185">Reference proteome</keyword>
<feature type="signal peptide" evidence="1">
    <location>
        <begin position="1"/>
        <end position="29"/>
    </location>
</feature>
<feature type="chain" id="PRO_5042105660" description="RING-type domain-containing protein" evidence="1">
    <location>
        <begin position="30"/>
        <end position="236"/>
    </location>
</feature>
<comment type="caution">
    <text evidence="2">The sequence shown here is derived from an EMBL/GenBank/DDBJ whole genome shotgun (WGS) entry which is preliminary data.</text>
</comment>
<evidence type="ECO:0000313" key="3">
    <source>
        <dbReference type="Proteomes" id="UP001224775"/>
    </source>
</evidence>
<sequence>MGANLSQFVWCVSTSIALVFAAILLSAEGSNGNGSNDNDNDNDHSNSIKVYASCGIVVDEDGKKCDACEFACKHKKRASEGFLFKQPNKSTHLEDCSICCLPFSYDLKESSIMPCCCEWICIGCEASDMIREKQERLEHKCPFCRHPAVQSSEVYRQCIMNRIEVKDPVAMQIMGTTCYHQGHYDSAANYLTRAAELDNAEAHYQLSNFTVLRSLEIIFFLRKRFTKGLVRIDSSN</sequence>
<name>A0AAD8Y216_9STRA</name>
<evidence type="ECO:0008006" key="4">
    <source>
        <dbReference type="Google" id="ProtNLM"/>
    </source>
</evidence>
<dbReference type="Gene3D" id="1.25.40.10">
    <property type="entry name" value="Tetratricopeptide repeat domain"/>
    <property type="match status" value="1"/>
</dbReference>
<evidence type="ECO:0000313" key="2">
    <source>
        <dbReference type="EMBL" id="KAK1737401.1"/>
    </source>
</evidence>
<proteinExistence type="predicted"/>